<keyword evidence="6" id="KW-1185">Reference proteome</keyword>
<name>A0ABQ5QB63_9BACT</name>
<keyword evidence="3" id="KW-0472">Membrane</keyword>
<reference evidence="5 6" key="1">
    <citation type="journal article" date="2023" name="Antonie Van Leeuwenhoek">
        <title>Mesoterricola silvestris gen. nov., sp. nov., Mesoterricola sediminis sp. nov., Geothrix oryzae sp. nov., Geothrix edaphica sp. nov., Geothrix rubra sp. nov., and Geothrix limicola sp. nov., six novel members of Acidobacteriota isolated from soils.</title>
        <authorList>
            <person name="Itoh H."/>
            <person name="Sugisawa Y."/>
            <person name="Mise K."/>
            <person name="Xu Z."/>
            <person name="Kuniyasu M."/>
            <person name="Ushijima N."/>
            <person name="Kawano K."/>
            <person name="Kobayashi E."/>
            <person name="Shiratori Y."/>
            <person name="Masuda Y."/>
            <person name="Senoo K."/>
        </authorList>
    </citation>
    <scope>NUCLEOTIDE SEQUENCE [LARGE SCALE GENOMIC DNA]</scope>
    <source>
        <strain evidence="5 6">Red804</strain>
    </source>
</reference>
<comment type="caution">
    <text evidence="5">The sequence shown here is derived from an EMBL/GenBank/DDBJ whole genome shotgun (WGS) entry which is preliminary data.</text>
</comment>
<dbReference type="InterPro" id="IPR043128">
    <property type="entry name" value="Rev_trsase/Diguanyl_cyclase"/>
</dbReference>
<dbReference type="Gene3D" id="3.30.450.290">
    <property type="match status" value="1"/>
</dbReference>
<evidence type="ECO:0000313" key="5">
    <source>
        <dbReference type="EMBL" id="GLH71623.1"/>
    </source>
</evidence>
<dbReference type="InterPro" id="IPR021796">
    <property type="entry name" value="Tll0287-like_dom"/>
</dbReference>
<dbReference type="EC" id="2.7.7.65" evidence="1"/>
<dbReference type="Pfam" id="PF11845">
    <property type="entry name" value="Tll0287-like"/>
    <property type="match status" value="1"/>
</dbReference>
<evidence type="ECO:0000256" key="3">
    <source>
        <dbReference type="SAM" id="Phobius"/>
    </source>
</evidence>
<keyword evidence="3" id="KW-1133">Transmembrane helix</keyword>
<evidence type="ECO:0000313" key="6">
    <source>
        <dbReference type="Proteomes" id="UP001165069"/>
    </source>
</evidence>
<evidence type="ECO:0000259" key="4">
    <source>
        <dbReference type="PROSITE" id="PS50887"/>
    </source>
</evidence>
<dbReference type="EMBL" id="BSDE01000001">
    <property type="protein sequence ID" value="GLH71623.1"/>
    <property type="molecule type" value="Genomic_DNA"/>
</dbReference>
<comment type="catalytic activity">
    <reaction evidence="2">
        <text>2 GTP = 3',3'-c-di-GMP + 2 diphosphate</text>
        <dbReference type="Rhea" id="RHEA:24898"/>
        <dbReference type="ChEBI" id="CHEBI:33019"/>
        <dbReference type="ChEBI" id="CHEBI:37565"/>
        <dbReference type="ChEBI" id="CHEBI:58805"/>
        <dbReference type="EC" id="2.7.7.65"/>
    </reaction>
</comment>
<dbReference type="InterPro" id="IPR050469">
    <property type="entry name" value="Diguanylate_Cyclase"/>
</dbReference>
<sequence>MTDVPVKSPAPTSDTQSLRAFIISVSLAVAVCISGAFLGIALKGRTLIREEMLHRARTDFRTLVHFRAWNASYGGVYVEKMPGVESNPYLENPDIESTSGKRYTKKNPALMTRELSERLKRFEGYGFHITSLQPLNPANQPDPEEARALRAFEQGTPERSWTETIEGRATTRYMAPLKVEASCLECHAKQGYKVGDIRGGISFTYDTQEIEAKLRSNLRLVAVLAFLTTGLLLSLVIFFFRQLVRKLAEARRQLESFAMTDMLTGLFNRRRVLERFAEECERARRGSSGLTCLMLDVDHFKQVNDQFGHQEGDEVLKKIAQIMRSSLRRYDILGRYGGEEFIGLLPDTDLETALPVAERLRQSIETSVTLRAPDGASRSVTASLGLAQWLPGDTVDSLIHRADEALYRAKAAGRNQVKVLER</sequence>
<evidence type="ECO:0000256" key="1">
    <source>
        <dbReference type="ARBA" id="ARBA00012528"/>
    </source>
</evidence>
<keyword evidence="3" id="KW-0812">Transmembrane</keyword>
<accession>A0ABQ5QB63</accession>
<dbReference type="SMART" id="SM00267">
    <property type="entry name" value="GGDEF"/>
    <property type="match status" value="1"/>
</dbReference>
<feature type="domain" description="GGDEF" evidence="4">
    <location>
        <begin position="288"/>
        <end position="422"/>
    </location>
</feature>
<dbReference type="Gene3D" id="3.30.70.270">
    <property type="match status" value="1"/>
</dbReference>
<dbReference type="InterPro" id="IPR000160">
    <property type="entry name" value="GGDEF_dom"/>
</dbReference>
<feature type="transmembrane region" description="Helical" evidence="3">
    <location>
        <begin position="20"/>
        <end position="42"/>
    </location>
</feature>
<dbReference type="PANTHER" id="PTHR45138:SF9">
    <property type="entry name" value="DIGUANYLATE CYCLASE DGCM-RELATED"/>
    <property type="match status" value="1"/>
</dbReference>
<gene>
    <name evidence="5" type="ORF">GETHLI_01250</name>
</gene>
<dbReference type="NCBIfam" id="TIGR00254">
    <property type="entry name" value="GGDEF"/>
    <property type="match status" value="1"/>
</dbReference>
<proteinExistence type="predicted"/>
<dbReference type="Pfam" id="PF00990">
    <property type="entry name" value="GGDEF"/>
    <property type="match status" value="1"/>
</dbReference>
<dbReference type="Proteomes" id="UP001165069">
    <property type="component" value="Unassembled WGS sequence"/>
</dbReference>
<feature type="transmembrane region" description="Helical" evidence="3">
    <location>
        <begin position="220"/>
        <end position="240"/>
    </location>
</feature>
<dbReference type="SUPFAM" id="SSF55073">
    <property type="entry name" value="Nucleotide cyclase"/>
    <property type="match status" value="1"/>
</dbReference>
<organism evidence="5 6">
    <name type="scientific">Geothrix limicola</name>
    <dbReference type="NCBI Taxonomy" id="2927978"/>
    <lineage>
        <taxon>Bacteria</taxon>
        <taxon>Pseudomonadati</taxon>
        <taxon>Acidobacteriota</taxon>
        <taxon>Holophagae</taxon>
        <taxon>Holophagales</taxon>
        <taxon>Holophagaceae</taxon>
        <taxon>Geothrix</taxon>
    </lineage>
</organism>
<dbReference type="PANTHER" id="PTHR45138">
    <property type="entry name" value="REGULATORY COMPONENTS OF SENSORY TRANSDUCTION SYSTEM"/>
    <property type="match status" value="1"/>
</dbReference>
<dbReference type="InterPro" id="IPR029787">
    <property type="entry name" value="Nucleotide_cyclase"/>
</dbReference>
<protein>
    <recommendedName>
        <fullName evidence="1">diguanylate cyclase</fullName>
        <ecNumber evidence="1">2.7.7.65</ecNumber>
    </recommendedName>
</protein>
<dbReference type="PROSITE" id="PS50887">
    <property type="entry name" value="GGDEF"/>
    <property type="match status" value="1"/>
</dbReference>
<dbReference type="CDD" id="cd01949">
    <property type="entry name" value="GGDEF"/>
    <property type="match status" value="1"/>
</dbReference>
<dbReference type="RefSeq" id="WP_285568942.1">
    <property type="nucleotide sequence ID" value="NZ_BSDE01000001.1"/>
</dbReference>
<evidence type="ECO:0000256" key="2">
    <source>
        <dbReference type="ARBA" id="ARBA00034247"/>
    </source>
</evidence>